<protein>
    <submittedName>
        <fullName evidence="1">Uncharacterized protein</fullName>
    </submittedName>
</protein>
<evidence type="ECO:0000313" key="1">
    <source>
        <dbReference type="EMBL" id="QQP55718.1"/>
    </source>
</evidence>
<accession>A0A7T8KH62</accession>
<evidence type="ECO:0000313" key="2">
    <source>
        <dbReference type="Proteomes" id="UP000595437"/>
    </source>
</evidence>
<dbReference type="Proteomes" id="UP000595437">
    <property type="component" value="Chromosome 1"/>
</dbReference>
<dbReference type="EMBL" id="CP045890">
    <property type="protein sequence ID" value="QQP55718.1"/>
    <property type="molecule type" value="Genomic_DNA"/>
</dbReference>
<reference evidence="2" key="1">
    <citation type="submission" date="2021-01" db="EMBL/GenBank/DDBJ databases">
        <title>Caligus Genome Assembly.</title>
        <authorList>
            <person name="Gallardo-Escarate C."/>
        </authorList>
    </citation>
    <scope>NUCLEOTIDE SEQUENCE [LARGE SCALE GENOMIC DNA]</scope>
</reference>
<sequence length="229" mass="25879">MSKISVGVQPTEIHQVDGCKWTESNDALDLSSQRVNWFSKSLFYLKISHKKRRMIGWDSYVKALKKDLASKAMKSKIIIDLSTINGSRAPKRPTIQEIENLVIGTLKLNPRSLQGIHTCPGARSILILILKNELNIEDTFIIRNGSTSDDGIKGTVRGLRAQRKDTDGNPIIYEKNVIVHSPHEDVKAKDIEEVLLNFGEITRPTKECNFLDEKKKRPALLGDFEVKMQ</sequence>
<keyword evidence="2" id="KW-1185">Reference proteome</keyword>
<name>A0A7T8KH62_CALRO</name>
<organism evidence="1 2">
    <name type="scientific">Caligus rogercresseyi</name>
    <name type="common">Sea louse</name>
    <dbReference type="NCBI Taxonomy" id="217165"/>
    <lineage>
        <taxon>Eukaryota</taxon>
        <taxon>Metazoa</taxon>
        <taxon>Ecdysozoa</taxon>
        <taxon>Arthropoda</taxon>
        <taxon>Crustacea</taxon>
        <taxon>Multicrustacea</taxon>
        <taxon>Hexanauplia</taxon>
        <taxon>Copepoda</taxon>
        <taxon>Siphonostomatoida</taxon>
        <taxon>Caligidae</taxon>
        <taxon>Caligus</taxon>
    </lineage>
</organism>
<proteinExistence type="predicted"/>
<dbReference type="AlphaFoldDB" id="A0A7T8KH62"/>
<gene>
    <name evidence="1" type="ORF">FKW44_000151</name>
</gene>